<dbReference type="EMBL" id="KZ345018">
    <property type="protein sequence ID" value="PIO76971.1"/>
    <property type="molecule type" value="Genomic_DNA"/>
</dbReference>
<dbReference type="OrthoDB" id="5859664at2759"/>
<proteinExistence type="predicted"/>
<name>A0A2G9V394_TELCI</name>
<accession>A0A2G9V394</accession>
<keyword evidence="2" id="KW-1185">Reference proteome</keyword>
<organism evidence="1 2">
    <name type="scientific">Teladorsagia circumcincta</name>
    <name type="common">Brown stomach worm</name>
    <name type="synonym">Ostertagia circumcincta</name>
    <dbReference type="NCBI Taxonomy" id="45464"/>
    <lineage>
        <taxon>Eukaryota</taxon>
        <taxon>Metazoa</taxon>
        <taxon>Ecdysozoa</taxon>
        <taxon>Nematoda</taxon>
        <taxon>Chromadorea</taxon>
        <taxon>Rhabditida</taxon>
        <taxon>Rhabditina</taxon>
        <taxon>Rhabditomorpha</taxon>
        <taxon>Strongyloidea</taxon>
        <taxon>Trichostrongylidae</taxon>
        <taxon>Teladorsagia</taxon>
    </lineage>
</organism>
<sequence>MASVESQKAPEQENEIGPVEDSAIGLHREFFAYDGTVDAKDVLAQVIEYKYRTSALEKNVRSRRKKRRTRSLDTLHDIFEEISDSLEDFLLSHATIKTQASSIMATVNEMKKKLANGAYGAQAMSAKSSSHTTAPETRKCIQVITTQSSPLNVVRERKLRKSTVLRLYAYRHYRTNEACHHIRHHLNALVELLHPL</sequence>
<dbReference type="AlphaFoldDB" id="A0A2G9V394"/>
<evidence type="ECO:0000313" key="2">
    <source>
        <dbReference type="Proteomes" id="UP000230423"/>
    </source>
</evidence>
<reference evidence="1 2" key="1">
    <citation type="submission" date="2015-09" db="EMBL/GenBank/DDBJ databases">
        <title>Draft genome of the parasitic nematode Teladorsagia circumcincta isolate WARC Sus (inbred).</title>
        <authorList>
            <person name="Mitreva M."/>
        </authorList>
    </citation>
    <scope>NUCLEOTIDE SEQUENCE [LARGE SCALE GENOMIC DNA]</scope>
    <source>
        <strain evidence="1 2">S</strain>
    </source>
</reference>
<gene>
    <name evidence="1" type="ORF">TELCIR_00919</name>
</gene>
<dbReference type="Proteomes" id="UP000230423">
    <property type="component" value="Unassembled WGS sequence"/>
</dbReference>
<evidence type="ECO:0000313" key="1">
    <source>
        <dbReference type="EMBL" id="PIO76971.1"/>
    </source>
</evidence>
<protein>
    <submittedName>
        <fullName evidence="1">Uncharacterized protein</fullName>
    </submittedName>
</protein>